<evidence type="ECO:0008006" key="4">
    <source>
        <dbReference type="Google" id="ProtNLM"/>
    </source>
</evidence>
<accession>A0A6N4V5P5</accession>
<gene>
    <name evidence="2" type="ORF">MPOR_10400</name>
</gene>
<keyword evidence="1" id="KW-1133">Transmembrane helix</keyword>
<keyword evidence="1" id="KW-0812">Transmembrane</keyword>
<sequence>MSGPQDTDRNARRIPRSAWWVAGIALAMVSVLVFARPSWFSQTPDQDELAVSGDRHFTKSLAALGNQDGIWLTSDVTSTVFTVPLPVDSGHRAPRLRLRGSTQVAQDSTVFLMVYFDGKQVYEEQLARGDNRLDRAIDIPSQAAEDGRVRVQVRTRGALDEQHCTNDPAAGMVVHLEPTTVVEAALAEPVHTVRDAVAALDRRVTLIVTETGPEWFATAALLGMSLTQAGHDVVYTDAIPIGDNRSGFSSWVAVGPDRSLSDRSGWTAGDDDALDASIRVGRLGDRAALAIVKPEPVAVAHFLTSSALVTGDGPASDPVALVTATSPAATVGLADLGVDVSQAQIAESRSWPAAYSLADLPGGRLPKALRVGLRLPASSEDITWILNVSLNGELIASRRLEALTDTVEVPIPPESQRLRNDLKVTVQRDRTTGGCTVRTTTYPIQLTSESALVLGEDPGAGFTALPQKFAGGLDVRLPADADPPAVLTAAVPVLSDFVGRDAYPKLQWHNGIEDIRGAFVAITTDEDTRTEAPIGIVDGRLTSGHPATLDLTPFRDGTLIQCAGAAGLSVNVKGDPGALATPSLGRECVRLVTAGGSFALSSSGEVIAGTPPQTGTPQ</sequence>
<keyword evidence="3" id="KW-1185">Reference proteome</keyword>
<proteinExistence type="predicted"/>
<dbReference type="RefSeq" id="WP_163672823.1">
    <property type="nucleotide sequence ID" value="NZ_AP022570.1"/>
</dbReference>
<dbReference type="KEGG" id="mpof:MPOR_10400"/>
<evidence type="ECO:0000313" key="3">
    <source>
        <dbReference type="Proteomes" id="UP000466785"/>
    </source>
</evidence>
<dbReference type="AlphaFoldDB" id="A0A6N4V5P5"/>
<protein>
    <recommendedName>
        <fullName evidence="4">Cyclic di-GMP-binding protein</fullName>
    </recommendedName>
</protein>
<reference evidence="2 3" key="1">
    <citation type="journal article" date="2019" name="Emerg. Microbes Infect.">
        <title>Comprehensive subspecies identification of 175 nontuberculous mycobacteria species based on 7547 genomic profiles.</title>
        <authorList>
            <person name="Matsumoto Y."/>
            <person name="Kinjo T."/>
            <person name="Motooka D."/>
            <person name="Nabeya D."/>
            <person name="Jung N."/>
            <person name="Uechi K."/>
            <person name="Horii T."/>
            <person name="Iida T."/>
            <person name="Fujita J."/>
            <person name="Nakamura S."/>
        </authorList>
    </citation>
    <scope>NUCLEOTIDE SEQUENCE [LARGE SCALE GENOMIC DNA]</scope>
    <source>
        <strain evidence="2 3">JCM 12603</strain>
    </source>
</reference>
<name>A0A6N4V5P5_9MYCO</name>
<keyword evidence="1" id="KW-0472">Membrane</keyword>
<evidence type="ECO:0000256" key="1">
    <source>
        <dbReference type="SAM" id="Phobius"/>
    </source>
</evidence>
<dbReference type="EMBL" id="AP022570">
    <property type="protein sequence ID" value="BBX50014.1"/>
    <property type="molecule type" value="Genomic_DNA"/>
</dbReference>
<evidence type="ECO:0000313" key="2">
    <source>
        <dbReference type="EMBL" id="BBX50014.1"/>
    </source>
</evidence>
<dbReference type="Proteomes" id="UP000466785">
    <property type="component" value="Chromosome"/>
</dbReference>
<organism evidence="2 3">
    <name type="scientific">Mycolicibacterium poriferae</name>
    <dbReference type="NCBI Taxonomy" id="39694"/>
    <lineage>
        <taxon>Bacteria</taxon>
        <taxon>Bacillati</taxon>
        <taxon>Actinomycetota</taxon>
        <taxon>Actinomycetes</taxon>
        <taxon>Mycobacteriales</taxon>
        <taxon>Mycobacteriaceae</taxon>
        <taxon>Mycolicibacterium</taxon>
    </lineage>
</organism>
<feature type="transmembrane region" description="Helical" evidence="1">
    <location>
        <begin position="18"/>
        <end position="39"/>
    </location>
</feature>